<keyword evidence="2" id="KW-0328">Glycosyltransferase</keyword>
<keyword evidence="2" id="KW-0808">Transferase</keyword>
<keyword evidence="1" id="KW-0732">Signal</keyword>
<dbReference type="VEuPathDB" id="VectorBase:ISCP_017763"/>
<dbReference type="HOGENOM" id="CLU_045745_0_0_1"/>
<dbReference type="EMBL" id="DS865928">
    <property type="protein sequence ID" value="EEC14328.1"/>
    <property type="molecule type" value="Genomic_DNA"/>
</dbReference>
<reference evidence="2 4" key="1">
    <citation type="submission" date="2008-03" db="EMBL/GenBank/DDBJ databases">
        <title>Annotation of Ixodes scapularis.</title>
        <authorList>
            <consortium name="Ixodes scapularis Genome Project Consortium"/>
            <person name="Caler E."/>
            <person name="Hannick L.I."/>
            <person name="Bidwell S."/>
            <person name="Joardar V."/>
            <person name="Thiagarajan M."/>
            <person name="Amedeo P."/>
            <person name="Galinsky K.J."/>
            <person name="Schobel S."/>
            <person name="Inman J."/>
            <person name="Hostetler J."/>
            <person name="Miller J."/>
            <person name="Hammond M."/>
            <person name="Megy K."/>
            <person name="Lawson D."/>
            <person name="Kodira C."/>
            <person name="Sutton G."/>
            <person name="Meyer J."/>
            <person name="Hill C.A."/>
            <person name="Birren B."/>
            <person name="Nene V."/>
            <person name="Collins F."/>
            <person name="Alarcon-Chaidez F."/>
            <person name="Wikel S."/>
            <person name="Strausberg R."/>
        </authorList>
    </citation>
    <scope>NUCLEOTIDE SEQUENCE [LARGE SCALE GENOMIC DNA]</scope>
    <source>
        <strain evidence="4">Wikel</strain>
        <strain evidence="2">Wikel colony</strain>
    </source>
</reference>
<dbReference type="EnsemblMetazoa" id="ISCW021719-RA">
    <property type="protein sequence ID" value="ISCW021719-PA"/>
    <property type="gene ID" value="ISCW021719"/>
</dbReference>
<proteinExistence type="predicted"/>
<keyword evidence="4" id="KW-1185">Reference proteome</keyword>
<dbReference type="Proteomes" id="UP000001555">
    <property type="component" value="Unassembled WGS sequence"/>
</dbReference>
<reference evidence="3" key="2">
    <citation type="submission" date="2020-05" db="UniProtKB">
        <authorList>
            <consortium name="EnsemblMetazoa"/>
        </authorList>
    </citation>
    <scope>IDENTIFICATION</scope>
    <source>
        <strain evidence="3">wikel</strain>
    </source>
</reference>
<dbReference type="EC" id="2.4.1.144" evidence="2"/>
<dbReference type="KEGG" id="isc:8036468"/>
<feature type="signal peptide" evidence="1">
    <location>
        <begin position="1"/>
        <end position="30"/>
    </location>
</feature>
<accession>B7Q656</accession>
<feature type="chain" id="PRO_5010826683" evidence="1">
    <location>
        <begin position="31"/>
        <end position="451"/>
    </location>
</feature>
<gene>
    <name evidence="3" type="primary">8036468</name>
    <name evidence="2" type="ORF">IscW_ISCW021719</name>
</gene>
<dbReference type="EMBL" id="ABJB010232354">
    <property type="status" value="NOT_ANNOTATED_CDS"/>
    <property type="molecule type" value="Genomic_DNA"/>
</dbReference>
<name>B7Q656_IXOSC</name>
<dbReference type="OrthoDB" id="6474464at2759"/>
<evidence type="ECO:0000313" key="2">
    <source>
        <dbReference type="EMBL" id="EEC14328.1"/>
    </source>
</evidence>
<dbReference type="FunCoup" id="B7Q656">
    <property type="interactions" value="46"/>
</dbReference>
<dbReference type="InParanoid" id="B7Q656"/>
<evidence type="ECO:0000256" key="1">
    <source>
        <dbReference type="SAM" id="SignalP"/>
    </source>
</evidence>
<evidence type="ECO:0000313" key="4">
    <source>
        <dbReference type="Proteomes" id="UP000001555"/>
    </source>
</evidence>
<protein>
    <submittedName>
        <fullName evidence="2 3">Beta-1,4-mannosyl-glycoprotein beta-1,4-N-acetylglucosaminyl-transferase, putative</fullName>
        <ecNumber evidence="2">2.4.1.144</ecNumber>
    </submittedName>
</protein>
<evidence type="ECO:0000313" key="3">
    <source>
        <dbReference type="EnsemblMetazoa" id="ISCW021719-PA"/>
    </source>
</evidence>
<dbReference type="GO" id="GO:0003830">
    <property type="term" value="F:beta-1,4-mannosylglycoprotein 4-beta-N-acetylglucosaminyltransferase activity"/>
    <property type="evidence" value="ECO:0007669"/>
    <property type="project" value="UniProtKB-EC"/>
</dbReference>
<dbReference type="PaxDb" id="6945-B7Q656"/>
<dbReference type="GO" id="GO:0016020">
    <property type="term" value="C:membrane"/>
    <property type="evidence" value="ECO:0007669"/>
    <property type="project" value="InterPro"/>
</dbReference>
<dbReference type="STRING" id="6945.B7Q656"/>
<dbReference type="AlphaFoldDB" id="B7Q656"/>
<dbReference type="VEuPathDB" id="VectorBase:ISCI021719"/>
<sequence length="451" mass="51683">MGPGYRRVRLLALALVCTGFLVTRIHRTQSGHDGDWPLVVQAGQQTLQVTVPLELARRPTLPRPDPKYPFQHYNAKRSPKFKLTGDRDVSAYFKDVSNTTCFSLGTDFPNTSGETCTCLRGWSAADCSLPDSVSSSKRFRRRWTNKKIRRRAGPPRRVINALNFNHELDLLEIRLHELYAVVDVFIVCESNYSALGETKPLRLLPQLMKGFLAEYQDKIIHMVLDHFPDKGREDGWYADSYQRTFLWKHGRKRISGLRDDDLFVLTDADEIPRAGALAFLKTHDGYGEPMFLRLRWSLYGFFWLHVQEHVQVLSVCTVRFLSKVLKDDASRLRREEIPPEAEDIYGGALEEWVLGQNPVSNAGWHCSWCFEAEGLRVKLRSAQKDDGIRWGDFPEKRTDRYLRVLVQRGLWFDGKKVTKPGALSRGVTVPAHVMDNPKFSYLLKPANSTSS</sequence>
<organism>
    <name type="scientific">Ixodes scapularis</name>
    <name type="common">Black-legged tick</name>
    <name type="synonym">Deer tick</name>
    <dbReference type="NCBI Taxonomy" id="6945"/>
    <lineage>
        <taxon>Eukaryota</taxon>
        <taxon>Metazoa</taxon>
        <taxon>Ecdysozoa</taxon>
        <taxon>Arthropoda</taxon>
        <taxon>Chelicerata</taxon>
        <taxon>Arachnida</taxon>
        <taxon>Acari</taxon>
        <taxon>Parasitiformes</taxon>
        <taxon>Ixodida</taxon>
        <taxon>Ixodoidea</taxon>
        <taxon>Ixodidae</taxon>
        <taxon>Ixodinae</taxon>
        <taxon>Ixodes</taxon>
    </lineage>
</organism>
<dbReference type="PANTHER" id="PTHR12224:SF0">
    <property type="entry name" value="BETA-1,4-MANNOSYL-GLYCOPROTEIN 4-BETA-N-ACETYLGLUCOSAMINYLTRANSFERASE"/>
    <property type="match status" value="1"/>
</dbReference>
<dbReference type="Pfam" id="PF04724">
    <property type="entry name" value="Glyco_transf_17"/>
    <property type="match status" value="1"/>
</dbReference>
<dbReference type="InterPro" id="IPR006813">
    <property type="entry name" value="Glyco_trans_17"/>
</dbReference>
<dbReference type="VEuPathDB" id="VectorBase:ISCW021719"/>
<dbReference type="PANTHER" id="PTHR12224">
    <property type="entry name" value="BETA-1,4-MANNOSYL-GLYCOPROTEIN BETA-1,4-N-ACETYLGLUCOSAMINYL-TRANSFERASE"/>
    <property type="match status" value="1"/>
</dbReference>
<dbReference type="GO" id="GO:0006044">
    <property type="term" value="P:N-acetylglucosamine metabolic process"/>
    <property type="evidence" value="ECO:0000318"/>
    <property type="project" value="GO_Central"/>
</dbReference>
<dbReference type="GO" id="GO:0016757">
    <property type="term" value="F:glycosyltransferase activity"/>
    <property type="evidence" value="ECO:0000318"/>
    <property type="project" value="GO_Central"/>
</dbReference>